<name>A0A9N8EGM1_9STRA</name>
<organism evidence="3 4">
    <name type="scientific">Seminavis robusta</name>
    <dbReference type="NCBI Taxonomy" id="568900"/>
    <lineage>
        <taxon>Eukaryota</taxon>
        <taxon>Sar</taxon>
        <taxon>Stramenopiles</taxon>
        <taxon>Ochrophyta</taxon>
        <taxon>Bacillariophyta</taxon>
        <taxon>Bacillariophyceae</taxon>
        <taxon>Bacillariophycidae</taxon>
        <taxon>Naviculales</taxon>
        <taxon>Naviculaceae</taxon>
        <taxon>Seminavis</taxon>
    </lineage>
</organism>
<comment type="caution">
    <text evidence="3">The sequence shown here is derived from an EMBL/GenBank/DDBJ whole genome shotgun (WGS) entry which is preliminary data.</text>
</comment>
<feature type="compositionally biased region" description="Low complexity" evidence="1">
    <location>
        <begin position="445"/>
        <end position="461"/>
    </location>
</feature>
<dbReference type="OrthoDB" id="45349at2759"/>
<evidence type="ECO:0000313" key="4">
    <source>
        <dbReference type="Proteomes" id="UP001153069"/>
    </source>
</evidence>
<dbReference type="AlphaFoldDB" id="A0A9N8EGM1"/>
<dbReference type="Pfam" id="PF04831">
    <property type="entry name" value="POPDC1-3"/>
    <property type="match status" value="1"/>
</dbReference>
<feature type="compositionally biased region" description="Basic residues" evidence="1">
    <location>
        <begin position="316"/>
        <end position="333"/>
    </location>
</feature>
<keyword evidence="4" id="KW-1185">Reference proteome</keyword>
<reference evidence="3" key="1">
    <citation type="submission" date="2020-06" db="EMBL/GenBank/DDBJ databases">
        <authorList>
            <consortium name="Plant Systems Biology data submission"/>
        </authorList>
    </citation>
    <scope>NUCLEOTIDE SEQUENCE</scope>
    <source>
        <strain evidence="3">D6</strain>
    </source>
</reference>
<evidence type="ECO:0000256" key="1">
    <source>
        <dbReference type="SAM" id="MobiDB-lite"/>
    </source>
</evidence>
<proteinExistence type="predicted"/>
<feature type="domain" description="POPDC1-3" evidence="2">
    <location>
        <begin position="16"/>
        <end position="153"/>
    </location>
</feature>
<feature type="region of interest" description="Disordered" evidence="1">
    <location>
        <begin position="445"/>
        <end position="474"/>
    </location>
</feature>
<protein>
    <recommendedName>
        <fullName evidence="2">POPDC1-3 domain-containing protein</fullName>
    </recommendedName>
</protein>
<sequence length="474" mass="53238">MLEFIDCISLVVHAGFVAFLFSSATSDLLVMRLLIQFGWGCFLLPCIPTNLSEPICWTGIFWPVINLYINGCALLRLLMDEKPVHMKEEEEALWRVFYRLGGVSKMIFYHVVARNMEVVHYNPDDDMPTSEYLFIVYRGSCHVEIRDSKEKVIRDFTAASLVMFDLKHMDLLHGQKKDTYRMQATCKTHVTALRFPLHVVKEMTHTASVKGAWQNLLIENLSSISLDRYRREGVCPIAVDPLFAPLEDWEVPDASSPGSGLVPQKPFSHLWAMIRKHYSLPWPFGEIPVGLRHIGLPAPDRHSKSLSSSLLLLNQSKHKSSKASKSRRSKRRSSFSLPGRRASFGSVSLSTRLSFCSMKRSSSTFSFRDDSSFSFAEQDEELSCSLDDSDLDLDLDVSNTSIESGSLVVGGGERRRRSSISEKVGFSVYGSSEHQVDEELGLCCDSPSPLSPDSTTTSTSSWKEGMGESMVFEV</sequence>
<dbReference type="InterPro" id="IPR055272">
    <property type="entry name" value="POPDC1-3_dom"/>
</dbReference>
<evidence type="ECO:0000313" key="3">
    <source>
        <dbReference type="EMBL" id="CAB9518224.1"/>
    </source>
</evidence>
<evidence type="ECO:0000259" key="2">
    <source>
        <dbReference type="Pfam" id="PF04831"/>
    </source>
</evidence>
<accession>A0A9N8EGM1</accession>
<dbReference type="EMBL" id="CAICTM010000914">
    <property type="protein sequence ID" value="CAB9518224.1"/>
    <property type="molecule type" value="Genomic_DNA"/>
</dbReference>
<dbReference type="Proteomes" id="UP001153069">
    <property type="component" value="Unassembled WGS sequence"/>
</dbReference>
<feature type="region of interest" description="Disordered" evidence="1">
    <location>
        <begin position="315"/>
        <end position="337"/>
    </location>
</feature>
<gene>
    <name evidence="3" type="ORF">SEMRO_916_G219810.1</name>
</gene>